<comment type="caution">
    <text evidence="9">The sequence shown here is derived from an EMBL/GenBank/DDBJ whole genome shotgun (WGS) entry which is preliminary data.</text>
</comment>
<dbReference type="InterPro" id="IPR054899">
    <property type="entry name" value="c3_cytochr_TmcA"/>
</dbReference>
<evidence type="ECO:0000256" key="2">
    <source>
        <dbReference type="ARBA" id="ARBA00022617"/>
    </source>
</evidence>
<dbReference type="Pfam" id="PF02085">
    <property type="entry name" value="Cytochrom_CIII"/>
    <property type="match status" value="1"/>
</dbReference>
<protein>
    <submittedName>
        <fullName evidence="9">Cytochrome c, class III, conserved region</fullName>
    </submittedName>
</protein>
<dbReference type="InterPro" id="IPR036280">
    <property type="entry name" value="Multihaem_cyt_sf"/>
</dbReference>
<dbReference type="InterPro" id="IPR020942">
    <property type="entry name" value="Cyt_c_III_dom"/>
</dbReference>
<feature type="binding site" description="axial binding residue" evidence="6">
    <location>
        <position position="48"/>
    </location>
    <ligand>
        <name>heme c</name>
        <dbReference type="ChEBI" id="CHEBI:61717"/>
        <label>1</label>
    </ligand>
    <ligandPart>
        <name>Fe</name>
        <dbReference type="ChEBI" id="CHEBI:18248"/>
    </ligandPart>
</feature>
<feature type="binding site" description="axial binding residue" evidence="6">
    <location>
        <position position="120"/>
    </location>
    <ligand>
        <name>heme c</name>
        <dbReference type="ChEBI" id="CHEBI:61717"/>
        <label>1</label>
    </ligand>
    <ligandPart>
        <name>Fe</name>
        <dbReference type="ChEBI" id="CHEBI:18248"/>
    </ligandPart>
</feature>
<dbReference type="GO" id="GO:0020037">
    <property type="term" value="F:heme binding"/>
    <property type="evidence" value="ECO:0007669"/>
    <property type="project" value="InterPro"/>
</dbReference>
<evidence type="ECO:0000256" key="7">
    <source>
        <dbReference type="SAM" id="SignalP"/>
    </source>
</evidence>
<keyword evidence="7" id="KW-0732">Signal</keyword>
<feature type="domain" description="Class III cytochrome C" evidence="8">
    <location>
        <begin position="27"/>
        <end position="124"/>
    </location>
</feature>
<feature type="signal peptide" evidence="7">
    <location>
        <begin position="1"/>
        <end position="24"/>
    </location>
</feature>
<feature type="binding site" description="axial binding residue" evidence="6">
    <location>
        <position position="106"/>
    </location>
    <ligand>
        <name>heme c</name>
        <dbReference type="ChEBI" id="CHEBI:61717"/>
        <label>1</label>
    </ligand>
    <ligandPart>
        <name>Fe</name>
        <dbReference type="ChEBI" id="CHEBI:18248"/>
    </ligandPart>
</feature>
<feature type="binding site" description="axial binding residue" evidence="6">
    <location>
        <position position="60"/>
    </location>
    <ligand>
        <name>heme c</name>
        <dbReference type="ChEBI" id="CHEBI:61717"/>
        <label>1</label>
    </ligand>
    <ligandPart>
        <name>Fe</name>
        <dbReference type="ChEBI" id="CHEBI:18248"/>
    </ligandPart>
</feature>
<keyword evidence="1" id="KW-0813">Transport</keyword>
<evidence type="ECO:0000256" key="6">
    <source>
        <dbReference type="PIRSR" id="PIRSR602322-1"/>
    </source>
</evidence>
<keyword evidence="5 6" id="KW-0408">Iron</keyword>
<feature type="binding site" description="axial binding residue" evidence="6">
    <location>
        <position position="109"/>
    </location>
    <ligand>
        <name>heme c</name>
        <dbReference type="ChEBI" id="CHEBI:61717"/>
        <label>1</label>
    </ligand>
    <ligandPart>
        <name>Fe</name>
        <dbReference type="ChEBI" id="CHEBI:18248"/>
    </ligandPart>
</feature>
<keyword evidence="4" id="KW-0249">Electron transport</keyword>
<gene>
    <name evidence="9" type="ORF">dsat_0362</name>
</gene>
<feature type="binding site" description="axial binding residue" evidence="6">
    <location>
        <position position="124"/>
    </location>
    <ligand>
        <name>heme c</name>
        <dbReference type="ChEBI" id="CHEBI:61717"/>
        <label>1</label>
    </ligand>
    <ligandPart>
        <name>Fe</name>
        <dbReference type="ChEBI" id="CHEBI:18248"/>
    </ligandPart>
</feature>
<dbReference type="SUPFAM" id="SSF48695">
    <property type="entry name" value="Multiheme cytochromes"/>
    <property type="match status" value="1"/>
</dbReference>
<dbReference type="CDD" id="cd08168">
    <property type="entry name" value="Cytochrom_C3"/>
    <property type="match status" value="1"/>
</dbReference>
<feature type="binding site" description="axial binding residue" evidence="6">
    <location>
        <position position="51"/>
    </location>
    <ligand>
        <name>heme c</name>
        <dbReference type="ChEBI" id="CHEBI:61717"/>
        <label>1</label>
    </ligand>
    <ligandPart>
        <name>Fe</name>
        <dbReference type="ChEBI" id="CHEBI:18248"/>
    </ligandPart>
</feature>
<evidence type="ECO:0000259" key="8">
    <source>
        <dbReference type="Pfam" id="PF02085"/>
    </source>
</evidence>
<feature type="binding site" description="covalent" evidence="6">
    <location>
        <position position="64"/>
    </location>
    <ligand>
        <name>heme c</name>
        <dbReference type="ChEBI" id="CHEBI:61717"/>
        <label>1</label>
    </ligand>
</feature>
<feature type="chain" id="PRO_5004544862" evidence="7">
    <location>
        <begin position="25"/>
        <end position="125"/>
    </location>
</feature>
<feature type="binding site" description="axial binding residue" evidence="6">
    <location>
        <position position="65"/>
    </location>
    <ligand>
        <name>heme c</name>
        <dbReference type="ChEBI" id="CHEBI:61717"/>
        <label>1</label>
    </ligand>
    <ligandPart>
        <name>Fe</name>
        <dbReference type="ChEBI" id="CHEBI:18248"/>
    </ligandPart>
</feature>
<dbReference type="AlphaFoldDB" id="S7T8K2"/>
<dbReference type="RefSeq" id="WP_020887056.1">
    <property type="nucleotide sequence ID" value="NZ_ATHI01000026.1"/>
</dbReference>
<dbReference type="STRING" id="1121439.dsat_0362"/>
<dbReference type="OrthoDB" id="9796996at2"/>
<dbReference type="GO" id="GO:0009055">
    <property type="term" value="F:electron transfer activity"/>
    <property type="evidence" value="ECO:0007669"/>
    <property type="project" value="InterPro"/>
</dbReference>
<organism evidence="9 10">
    <name type="scientific">Alkalidesulfovibrio alkalitolerans DSM 16529</name>
    <dbReference type="NCBI Taxonomy" id="1121439"/>
    <lineage>
        <taxon>Bacteria</taxon>
        <taxon>Pseudomonadati</taxon>
        <taxon>Thermodesulfobacteriota</taxon>
        <taxon>Desulfovibrionia</taxon>
        <taxon>Desulfovibrionales</taxon>
        <taxon>Desulfovibrionaceae</taxon>
        <taxon>Alkalidesulfovibrio</taxon>
    </lineage>
</organism>
<evidence type="ECO:0000313" key="9">
    <source>
        <dbReference type="EMBL" id="EPR32921.1"/>
    </source>
</evidence>
<feature type="binding site" description="axial binding residue" evidence="6">
    <location>
        <position position="123"/>
    </location>
    <ligand>
        <name>heme c</name>
        <dbReference type="ChEBI" id="CHEBI:61717"/>
        <label>1</label>
    </ligand>
    <ligandPart>
        <name>Fe</name>
        <dbReference type="ChEBI" id="CHEBI:18248"/>
    </ligandPart>
</feature>
<sequence>MQHMRFFAVAALLAGLAWALPALSQDEMERVPNTVFPSPQRSEATFKHDEHNDKAGLFECGVCHHGETDGKADPTFETPGQPCVECHPVEGAPGRTPLMRAYHRQCVGCHHDAGNGPLTCGECHN</sequence>
<feature type="binding site" description="axial binding residue" evidence="6">
    <location>
        <position position="110"/>
    </location>
    <ligand>
        <name>heme c</name>
        <dbReference type="ChEBI" id="CHEBI:61717"/>
        <label>1</label>
    </ligand>
    <ligandPart>
        <name>Fe</name>
        <dbReference type="ChEBI" id="CHEBI:18248"/>
    </ligandPart>
</feature>
<evidence type="ECO:0000256" key="5">
    <source>
        <dbReference type="ARBA" id="ARBA00023004"/>
    </source>
</evidence>
<dbReference type="EMBL" id="ATHI01000026">
    <property type="protein sequence ID" value="EPR32921.1"/>
    <property type="molecule type" value="Genomic_DNA"/>
</dbReference>
<name>S7T8K2_9BACT</name>
<accession>S7T8K2</accession>
<keyword evidence="2 6" id="KW-0349">Heme</keyword>
<evidence type="ECO:0000256" key="3">
    <source>
        <dbReference type="ARBA" id="ARBA00022723"/>
    </source>
</evidence>
<dbReference type="InterPro" id="IPR002322">
    <property type="entry name" value="Cyt_c_III"/>
</dbReference>
<evidence type="ECO:0000313" key="10">
    <source>
        <dbReference type="Proteomes" id="UP000014975"/>
    </source>
</evidence>
<dbReference type="GO" id="GO:0046872">
    <property type="term" value="F:metal ion binding"/>
    <property type="evidence" value="ECO:0007669"/>
    <property type="project" value="UniProtKB-KW"/>
</dbReference>
<dbReference type="PRINTS" id="PR00609">
    <property type="entry name" value="CYTOCHROMEC3"/>
</dbReference>
<proteinExistence type="predicted"/>
<keyword evidence="10" id="KW-1185">Reference proteome</keyword>
<dbReference type="PATRIC" id="fig|1121439.3.peg.1710"/>
<evidence type="ECO:0000256" key="1">
    <source>
        <dbReference type="ARBA" id="ARBA00022448"/>
    </source>
</evidence>
<evidence type="ECO:0000256" key="4">
    <source>
        <dbReference type="ARBA" id="ARBA00022982"/>
    </source>
</evidence>
<feature type="binding site" description="axial binding residue" evidence="6">
    <location>
        <position position="63"/>
    </location>
    <ligand>
        <name>heme c</name>
        <dbReference type="ChEBI" id="CHEBI:61717"/>
        <label>1</label>
    </ligand>
    <ligandPart>
        <name>Fe</name>
        <dbReference type="ChEBI" id="CHEBI:18248"/>
    </ligandPart>
</feature>
<keyword evidence="3 6" id="KW-0479">Metal-binding</keyword>
<reference evidence="9 10" key="1">
    <citation type="journal article" date="2013" name="Genome Announc.">
        <title>Draft genome sequences for three mercury-methylating, sulfate-reducing bacteria.</title>
        <authorList>
            <person name="Brown S.D."/>
            <person name="Hurt R.A.Jr."/>
            <person name="Gilmour C.C."/>
            <person name="Elias D.A."/>
        </authorList>
    </citation>
    <scope>NUCLEOTIDE SEQUENCE [LARGE SCALE GENOMIC DNA]</scope>
    <source>
        <strain evidence="9 10">DSM 16529</strain>
    </source>
</reference>
<dbReference type="Gene3D" id="3.90.10.10">
    <property type="entry name" value="Cytochrome C3"/>
    <property type="match status" value="1"/>
</dbReference>
<comment type="cofactor">
    <cofactor evidence="6">
        <name>heme c</name>
        <dbReference type="ChEBI" id="CHEBI:61717"/>
    </cofactor>
    <text evidence="6">Binds 4 heme c groups covalently per monomer.</text>
</comment>
<dbReference type="eggNOG" id="ENOG5032WNJ">
    <property type="taxonomic scope" value="Bacteria"/>
</dbReference>
<dbReference type="NCBIfam" id="NF045722">
    <property type="entry name" value="c3_cytochr_TmcA"/>
    <property type="match status" value="1"/>
</dbReference>
<dbReference type="Proteomes" id="UP000014975">
    <property type="component" value="Unassembled WGS sequence"/>
</dbReference>